<gene>
    <name evidence="2" type="ORF">SAMN05660350_04312</name>
</gene>
<feature type="region of interest" description="Disordered" evidence="1">
    <location>
        <begin position="54"/>
        <end position="75"/>
    </location>
</feature>
<evidence type="ECO:0000313" key="3">
    <source>
        <dbReference type="Proteomes" id="UP000184428"/>
    </source>
</evidence>
<dbReference type="EMBL" id="FRDM01000039">
    <property type="protein sequence ID" value="SHN88014.1"/>
    <property type="molecule type" value="Genomic_DNA"/>
</dbReference>
<evidence type="ECO:0000313" key="2">
    <source>
        <dbReference type="EMBL" id="SHN88014.1"/>
    </source>
</evidence>
<sequence>MGAALIAAATGHTDRSGAPGALLTETADRYFVRFGFISVERDRLPVTLAGSDQLQGAFPDSAQEMLRPPDHGHRH</sequence>
<evidence type="ECO:0000256" key="1">
    <source>
        <dbReference type="SAM" id="MobiDB-lite"/>
    </source>
</evidence>
<dbReference type="Proteomes" id="UP000184428">
    <property type="component" value="Unassembled WGS sequence"/>
</dbReference>
<protein>
    <submittedName>
        <fullName evidence="2">Uncharacterized protein</fullName>
    </submittedName>
</protein>
<proteinExistence type="predicted"/>
<organism evidence="2 3">
    <name type="scientific">Geodermatophilus obscurus</name>
    <dbReference type="NCBI Taxonomy" id="1861"/>
    <lineage>
        <taxon>Bacteria</taxon>
        <taxon>Bacillati</taxon>
        <taxon>Actinomycetota</taxon>
        <taxon>Actinomycetes</taxon>
        <taxon>Geodermatophilales</taxon>
        <taxon>Geodermatophilaceae</taxon>
        <taxon>Geodermatophilus</taxon>
    </lineage>
</organism>
<dbReference type="AlphaFoldDB" id="A0A1M7UYI0"/>
<accession>A0A1M7UYI0</accession>
<name>A0A1M7UYI0_9ACTN</name>
<reference evidence="2 3" key="1">
    <citation type="submission" date="2016-12" db="EMBL/GenBank/DDBJ databases">
        <authorList>
            <person name="Song W.-J."/>
            <person name="Kurnit D.M."/>
        </authorList>
    </citation>
    <scope>NUCLEOTIDE SEQUENCE [LARGE SCALE GENOMIC DNA]</scope>
    <source>
        <strain evidence="2 3">DSM 43162</strain>
    </source>
</reference>